<keyword evidence="2" id="KW-1185">Reference proteome</keyword>
<protein>
    <submittedName>
        <fullName evidence="1">Uncharacterized protein</fullName>
    </submittedName>
</protein>
<proteinExistence type="predicted"/>
<reference evidence="1" key="1">
    <citation type="submission" date="2022-04" db="EMBL/GenBank/DDBJ databases">
        <title>Genome of the entomopathogenic fungus Entomophthora muscae.</title>
        <authorList>
            <person name="Elya C."/>
            <person name="Lovett B.R."/>
            <person name="Lee E."/>
            <person name="Macias A.M."/>
            <person name="Hajek A.E."/>
            <person name="De Bivort B.L."/>
            <person name="Kasson M.T."/>
            <person name="De Fine Licht H.H."/>
            <person name="Stajich J.E."/>
        </authorList>
    </citation>
    <scope>NUCLEOTIDE SEQUENCE</scope>
    <source>
        <strain evidence="1">Berkeley</strain>
    </source>
</reference>
<gene>
    <name evidence="1" type="ORF">DSO57_1012550</name>
</gene>
<accession>A0ACC2TGW6</accession>
<name>A0ACC2TGW6_9FUNG</name>
<dbReference type="EMBL" id="QTSX02002885">
    <property type="protein sequence ID" value="KAJ9073799.1"/>
    <property type="molecule type" value="Genomic_DNA"/>
</dbReference>
<organism evidence="1 2">
    <name type="scientific">Entomophthora muscae</name>
    <dbReference type="NCBI Taxonomy" id="34485"/>
    <lineage>
        <taxon>Eukaryota</taxon>
        <taxon>Fungi</taxon>
        <taxon>Fungi incertae sedis</taxon>
        <taxon>Zoopagomycota</taxon>
        <taxon>Entomophthoromycotina</taxon>
        <taxon>Entomophthoromycetes</taxon>
        <taxon>Entomophthorales</taxon>
        <taxon>Entomophthoraceae</taxon>
        <taxon>Entomophthora</taxon>
    </lineage>
</organism>
<comment type="caution">
    <text evidence="1">The sequence shown here is derived from an EMBL/GenBank/DDBJ whole genome shotgun (WGS) entry which is preliminary data.</text>
</comment>
<dbReference type="Proteomes" id="UP001165960">
    <property type="component" value="Unassembled WGS sequence"/>
</dbReference>
<evidence type="ECO:0000313" key="2">
    <source>
        <dbReference type="Proteomes" id="UP001165960"/>
    </source>
</evidence>
<sequence length="785" mass="89389">MPENTRTLLEKSLKNGDKITSIVNRFTHSKSICDKLSNKIQGSQKFVRELSLKYDNNKEYFEQPSYNAAFNNYVTVMENCLNFLEAIEKKALFVRLINGDKYKKTFYRLFIDIDQAVSVLNLGLSVKNQLSMVGNTETLKSSQKEMAMIATRNNGFDDIIADSDQREVILKEINMVQQDKAGNEDILASAEIPQRQIKTIPGLLPRQGRRYTVYKRLYQGNVVAEKTLKESLGDEKLLSDMRKQVAILKQLAVCPYIIQFLGVCIKGNKIGLITDYAEKGNLKDLLESTHRLDKDLKYRFTVDVVEGVAFLHEMGVLHKNIKTSSILITDDYKARISGFEFSREMASGTAIIYDDGSDRYRWIPPEKIQDYFESTNKSDVYSLGMVIWSIWSRRYPYEIMSQHAIEDLVVRGGREDVSQTPFEIRPIITGCWQQDPLERPDASDIVNELDIIANRTGDSEVVPEAMQDPWAHSNFAVTDDSFVTEQSVSELSAKFDDISIHDSPSTHKNAWDNYTRSLTSQDSANHSRASSIRSNDIPAPSAPMMEPSHNFQPAKIKTFSSQHDVVPSAPMAISPVTEKPTSGIIETRLAEFDQDTFDADLLTAKRDFHETRLGDFDMDDVEGLELFDAEPVVTIDEALDHHNSGRRKQAFDAFHILIKYDDPKAHYYLGYYYFWGQEDVCEKDWDKALYHFEIASKANDSDALDHLGMYYSNEQNPNKNLVKAFEFYKRSAELGNKKGFYHLGVCYAKGRGTSINKELALANIKEAANRGHSLAIEQLNRSRVR</sequence>
<evidence type="ECO:0000313" key="1">
    <source>
        <dbReference type="EMBL" id="KAJ9073799.1"/>
    </source>
</evidence>